<dbReference type="InterPro" id="IPR045020">
    <property type="entry name" value="PRX_1cys"/>
</dbReference>
<dbReference type="GO" id="GO:0008379">
    <property type="term" value="F:thioredoxin peroxidase activity"/>
    <property type="evidence" value="ECO:0007669"/>
    <property type="project" value="TreeGrafter"/>
</dbReference>
<protein>
    <submittedName>
        <fullName evidence="10">Alkyl hydroperoxide reductase subunit AhpC (Peroxiredoxin)</fullName>
    </submittedName>
</protein>
<dbReference type="GO" id="GO:0042744">
    <property type="term" value="P:hydrogen peroxide catabolic process"/>
    <property type="evidence" value="ECO:0007669"/>
    <property type="project" value="TreeGrafter"/>
</dbReference>
<dbReference type="GO" id="GO:0033554">
    <property type="term" value="P:cellular response to stress"/>
    <property type="evidence" value="ECO:0007669"/>
    <property type="project" value="TreeGrafter"/>
</dbReference>
<dbReference type="SUPFAM" id="SSF52833">
    <property type="entry name" value="Thioredoxin-like"/>
    <property type="match status" value="1"/>
</dbReference>
<dbReference type="FunFam" id="3.40.30.10:FF:000011">
    <property type="entry name" value="Peroxiredoxin PRX1"/>
    <property type="match status" value="1"/>
</dbReference>
<comment type="similarity">
    <text evidence="6">Belongs to the peroxiredoxin family. Prx6 subfamily.</text>
</comment>
<keyword evidence="4" id="KW-0560">Oxidoreductase</keyword>
<organism evidence="10 11">
    <name type="scientific">Pedococcus dokdonensis</name>
    <dbReference type="NCBI Taxonomy" id="443156"/>
    <lineage>
        <taxon>Bacteria</taxon>
        <taxon>Bacillati</taxon>
        <taxon>Actinomycetota</taxon>
        <taxon>Actinomycetes</taxon>
        <taxon>Micrococcales</taxon>
        <taxon>Intrasporangiaceae</taxon>
        <taxon>Pedococcus</taxon>
    </lineage>
</organism>
<dbReference type="InterPro" id="IPR036249">
    <property type="entry name" value="Thioredoxin-like_sf"/>
</dbReference>
<comment type="function">
    <text evidence="7">Thiol-specific peroxidase that catalyzes the reduction of hydrogen peroxide and organic hydroperoxides to water and alcohols, respectively. Plays a role in cell protection against oxidative stress by detoxifying peroxides.</text>
</comment>
<dbReference type="GO" id="GO:0006979">
    <property type="term" value="P:response to oxidative stress"/>
    <property type="evidence" value="ECO:0007669"/>
    <property type="project" value="TreeGrafter"/>
</dbReference>
<keyword evidence="2" id="KW-0575">Peroxidase</keyword>
<dbReference type="Proteomes" id="UP000199077">
    <property type="component" value="Chromosome I"/>
</dbReference>
<proteinExistence type="inferred from homology"/>
<dbReference type="PANTHER" id="PTHR10681">
    <property type="entry name" value="THIOREDOXIN PEROXIDASE"/>
    <property type="match status" value="1"/>
</dbReference>
<name>A0A1H0NVA3_9MICO</name>
<feature type="domain" description="Thioredoxin" evidence="9">
    <location>
        <begin position="4"/>
        <end position="160"/>
    </location>
</feature>
<evidence type="ECO:0000256" key="6">
    <source>
        <dbReference type="ARBA" id="ARBA00025719"/>
    </source>
</evidence>
<dbReference type="Pfam" id="PF00578">
    <property type="entry name" value="AhpC-TSA"/>
    <property type="match status" value="1"/>
</dbReference>
<dbReference type="GO" id="GO:0045454">
    <property type="term" value="P:cell redox homeostasis"/>
    <property type="evidence" value="ECO:0007669"/>
    <property type="project" value="TreeGrafter"/>
</dbReference>
<dbReference type="Gene3D" id="3.40.30.10">
    <property type="entry name" value="Glutaredoxin"/>
    <property type="match status" value="1"/>
</dbReference>
<reference evidence="11" key="1">
    <citation type="submission" date="2016-10" db="EMBL/GenBank/DDBJ databases">
        <authorList>
            <person name="Varghese N."/>
            <person name="Submissions S."/>
        </authorList>
    </citation>
    <scope>NUCLEOTIDE SEQUENCE [LARGE SCALE GENOMIC DNA]</scope>
    <source>
        <strain evidence="11">DSM 22329</strain>
    </source>
</reference>
<gene>
    <name evidence="10" type="ORF">SAMN04489867_1044</name>
</gene>
<evidence type="ECO:0000256" key="3">
    <source>
        <dbReference type="ARBA" id="ARBA00022862"/>
    </source>
</evidence>
<dbReference type="STRING" id="443156.SAMN04489867_1044"/>
<evidence type="ECO:0000256" key="2">
    <source>
        <dbReference type="ARBA" id="ARBA00022559"/>
    </source>
</evidence>
<dbReference type="InterPro" id="IPR019479">
    <property type="entry name" value="Peroxiredoxin_C"/>
</dbReference>
<comment type="similarity">
    <text evidence="1">Belongs to the peroxiredoxin family. AhpC/Prx1 subfamily.</text>
</comment>
<dbReference type="Pfam" id="PF10417">
    <property type="entry name" value="1-cysPrx_C"/>
    <property type="match status" value="1"/>
</dbReference>
<dbReference type="EMBL" id="LT629711">
    <property type="protein sequence ID" value="SDO96320.1"/>
    <property type="molecule type" value="Genomic_DNA"/>
</dbReference>
<dbReference type="CDD" id="cd03016">
    <property type="entry name" value="PRX_1cys"/>
    <property type="match status" value="1"/>
</dbReference>
<dbReference type="InterPro" id="IPR000866">
    <property type="entry name" value="AhpC/TSA"/>
</dbReference>
<evidence type="ECO:0000256" key="1">
    <source>
        <dbReference type="ARBA" id="ARBA00009796"/>
    </source>
</evidence>
<dbReference type="OrthoDB" id="9812811at2"/>
<dbReference type="GO" id="GO:0005829">
    <property type="term" value="C:cytosol"/>
    <property type="evidence" value="ECO:0007669"/>
    <property type="project" value="TreeGrafter"/>
</dbReference>
<dbReference type="AlphaFoldDB" id="A0A1H0NVA3"/>
<sequence length="211" mass="23041">MATLRLGDDAPDFTAQTTEGELTFSDWKGDGWAVLFSHPADFTPVCTTELGRVAQLKDEWAARNTKVLAVSVDALEDHTAWKADIEEVSGSAVTYPIVADKDREVAELYDMIHPGAGDTSPVRSVFLIDPAGKVRLSLTYPKSAGRNFDEILRALDALQVNDAGPFSTPADWKAGERIIVAPTVSTEDARQRFKDVEVVKPYLRYAEAPSA</sequence>
<dbReference type="InterPro" id="IPR024706">
    <property type="entry name" value="Peroxiredoxin_AhpC-typ"/>
</dbReference>
<dbReference type="PROSITE" id="PS51352">
    <property type="entry name" value="THIOREDOXIN_2"/>
    <property type="match status" value="1"/>
</dbReference>
<keyword evidence="3" id="KW-0049">Antioxidant</keyword>
<dbReference type="InterPro" id="IPR013766">
    <property type="entry name" value="Thioredoxin_domain"/>
</dbReference>
<evidence type="ECO:0000256" key="5">
    <source>
        <dbReference type="ARBA" id="ARBA00023284"/>
    </source>
</evidence>
<dbReference type="PANTHER" id="PTHR10681:SF128">
    <property type="entry name" value="THIOREDOXIN-DEPENDENT PEROXIDE REDUCTASE, MITOCHONDRIAL"/>
    <property type="match status" value="1"/>
</dbReference>
<evidence type="ECO:0000256" key="4">
    <source>
        <dbReference type="ARBA" id="ARBA00023002"/>
    </source>
</evidence>
<evidence type="ECO:0000256" key="7">
    <source>
        <dbReference type="ARBA" id="ARBA00037420"/>
    </source>
</evidence>
<dbReference type="RefSeq" id="WP_091782437.1">
    <property type="nucleotide sequence ID" value="NZ_LT629711.1"/>
</dbReference>
<accession>A0A1H0NVA3</accession>
<dbReference type="PIRSF" id="PIRSF000239">
    <property type="entry name" value="AHPC"/>
    <property type="match status" value="1"/>
</dbReference>
<evidence type="ECO:0000259" key="9">
    <source>
        <dbReference type="PROSITE" id="PS51352"/>
    </source>
</evidence>
<dbReference type="InterPro" id="IPR050217">
    <property type="entry name" value="Peroxiredoxin"/>
</dbReference>
<evidence type="ECO:0000313" key="10">
    <source>
        <dbReference type="EMBL" id="SDO96320.1"/>
    </source>
</evidence>
<dbReference type="Gene3D" id="3.30.1020.10">
    <property type="entry name" value="Antioxidant, Horf6, Chain A, domain2"/>
    <property type="match status" value="1"/>
</dbReference>
<evidence type="ECO:0000256" key="8">
    <source>
        <dbReference type="PIRSR" id="PIRSR000239-1"/>
    </source>
</evidence>
<keyword evidence="5" id="KW-0676">Redox-active center</keyword>
<keyword evidence="11" id="KW-1185">Reference proteome</keyword>
<feature type="active site" description="Cysteine sulfenic acid (-SOH) intermediate; for peroxidase activity" evidence="8">
    <location>
        <position position="46"/>
    </location>
</feature>
<evidence type="ECO:0000313" key="11">
    <source>
        <dbReference type="Proteomes" id="UP000199077"/>
    </source>
</evidence>